<dbReference type="Pfam" id="PF01135">
    <property type="entry name" value="PCMT"/>
    <property type="match status" value="1"/>
</dbReference>
<evidence type="ECO:0000256" key="3">
    <source>
        <dbReference type="ARBA" id="ARBA00022490"/>
    </source>
</evidence>
<comment type="subcellular location">
    <subcellularLocation>
        <location evidence="1 7">Cytoplasm</location>
    </subcellularLocation>
</comment>
<name>A0ABQ1M4B2_9BACT</name>
<comment type="similarity">
    <text evidence="2 7">Belongs to the methyltransferase superfamily. L-isoaspartyl/D-aspartyl protein methyltransferase family.</text>
</comment>
<gene>
    <name evidence="7" type="primary">pcm</name>
    <name evidence="8" type="ORF">GCM10011506_19500</name>
</gene>
<evidence type="ECO:0000256" key="1">
    <source>
        <dbReference type="ARBA" id="ARBA00004496"/>
    </source>
</evidence>
<evidence type="ECO:0000313" key="9">
    <source>
        <dbReference type="Proteomes" id="UP000636010"/>
    </source>
</evidence>
<evidence type="ECO:0000313" key="8">
    <source>
        <dbReference type="EMBL" id="GGC34124.1"/>
    </source>
</evidence>
<keyword evidence="5 7" id="KW-0808">Transferase</keyword>
<dbReference type="PANTHER" id="PTHR11579:SF0">
    <property type="entry name" value="PROTEIN-L-ISOASPARTATE(D-ASPARTATE) O-METHYLTRANSFERASE"/>
    <property type="match status" value="1"/>
</dbReference>
<dbReference type="InterPro" id="IPR000682">
    <property type="entry name" value="PCMT"/>
</dbReference>
<comment type="function">
    <text evidence="7">Catalyzes the methyl esterification of L-isoaspartyl residues in peptides and proteins that result from spontaneous decomposition of normal L-aspartyl and L-asparaginyl residues. It plays a role in the repair and/or degradation of damaged proteins.</text>
</comment>
<dbReference type="PANTHER" id="PTHR11579">
    <property type="entry name" value="PROTEIN-L-ISOASPARTATE O-METHYLTRANSFERASE"/>
    <property type="match status" value="1"/>
</dbReference>
<dbReference type="EMBL" id="BMEC01000005">
    <property type="protein sequence ID" value="GGC34124.1"/>
    <property type="molecule type" value="Genomic_DNA"/>
</dbReference>
<dbReference type="SUPFAM" id="SSF53335">
    <property type="entry name" value="S-adenosyl-L-methionine-dependent methyltransferases"/>
    <property type="match status" value="1"/>
</dbReference>
<keyword evidence="4 7" id="KW-0489">Methyltransferase</keyword>
<evidence type="ECO:0000256" key="7">
    <source>
        <dbReference type="HAMAP-Rule" id="MF_00090"/>
    </source>
</evidence>
<keyword evidence="3 7" id="KW-0963">Cytoplasm</keyword>
<proteinExistence type="inferred from homology"/>
<evidence type="ECO:0000256" key="6">
    <source>
        <dbReference type="ARBA" id="ARBA00022691"/>
    </source>
</evidence>
<keyword evidence="9" id="KW-1185">Reference proteome</keyword>
<protein>
    <recommendedName>
        <fullName evidence="7">Protein-L-isoaspartate O-methyltransferase</fullName>
        <ecNumber evidence="7">2.1.1.77</ecNumber>
    </recommendedName>
    <alternativeName>
        <fullName evidence="7">L-isoaspartyl protein carboxyl methyltransferase</fullName>
    </alternativeName>
    <alternativeName>
        <fullName evidence="7">Protein L-isoaspartyl methyltransferase</fullName>
    </alternativeName>
    <alternativeName>
        <fullName evidence="7">Protein-beta-aspartate methyltransferase</fullName>
        <shortName evidence="7">PIMT</shortName>
    </alternativeName>
</protein>
<evidence type="ECO:0000256" key="2">
    <source>
        <dbReference type="ARBA" id="ARBA00005369"/>
    </source>
</evidence>
<dbReference type="RefSeq" id="WP_188462814.1">
    <property type="nucleotide sequence ID" value="NZ_BAABHU010000005.1"/>
</dbReference>
<keyword evidence="6 7" id="KW-0949">S-adenosyl-L-methionine</keyword>
<dbReference type="CDD" id="cd02440">
    <property type="entry name" value="AdoMet_MTases"/>
    <property type="match status" value="1"/>
</dbReference>
<reference evidence="9" key="1">
    <citation type="journal article" date="2019" name="Int. J. Syst. Evol. Microbiol.">
        <title>The Global Catalogue of Microorganisms (GCM) 10K type strain sequencing project: providing services to taxonomists for standard genome sequencing and annotation.</title>
        <authorList>
            <consortium name="The Broad Institute Genomics Platform"/>
            <consortium name="The Broad Institute Genome Sequencing Center for Infectious Disease"/>
            <person name="Wu L."/>
            <person name="Ma J."/>
        </authorList>
    </citation>
    <scope>NUCLEOTIDE SEQUENCE [LARGE SCALE GENOMIC DNA]</scope>
    <source>
        <strain evidence="9">CGMCC 1.10832</strain>
    </source>
</reference>
<dbReference type="HAMAP" id="MF_00090">
    <property type="entry name" value="PIMT"/>
    <property type="match status" value="1"/>
</dbReference>
<evidence type="ECO:0000256" key="4">
    <source>
        <dbReference type="ARBA" id="ARBA00022603"/>
    </source>
</evidence>
<comment type="catalytic activity">
    <reaction evidence="7">
        <text>[protein]-L-isoaspartate + S-adenosyl-L-methionine = [protein]-L-isoaspartate alpha-methyl ester + S-adenosyl-L-homocysteine</text>
        <dbReference type="Rhea" id="RHEA:12705"/>
        <dbReference type="Rhea" id="RHEA-COMP:12143"/>
        <dbReference type="Rhea" id="RHEA-COMP:12144"/>
        <dbReference type="ChEBI" id="CHEBI:57856"/>
        <dbReference type="ChEBI" id="CHEBI:59789"/>
        <dbReference type="ChEBI" id="CHEBI:90596"/>
        <dbReference type="ChEBI" id="CHEBI:90598"/>
        <dbReference type="EC" id="2.1.1.77"/>
    </reaction>
</comment>
<sequence length="207" mass="22773">MISKEEMIEEHLKGRGISDSAVLDAMQKVDRSLFVPRELKEHAYEDRPLQIGQGQNISQPYMVAFMAEKLKLHDGSKVLEIGTGCGYNAAVMAQIASEVYSIEIIEKLADMARQNLELAEIDNVKVRFCDGFRGWSEHAPYDAIVLTAAPMEIPSILKGQLKIGGRLVAPVGKDSQKLIILTKTGEDEFEGKALLGVKFVPMAGEVV</sequence>
<organism evidence="8 9">
    <name type="scientific">Marivirga lumbricoides</name>
    <dbReference type="NCBI Taxonomy" id="1046115"/>
    <lineage>
        <taxon>Bacteria</taxon>
        <taxon>Pseudomonadati</taxon>
        <taxon>Bacteroidota</taxon>
        <taxon>Cytophagia</taxon>
        <taxon>Cytophagales</taxon>
        <taxon>Marivirgaceae</taxon>
        <taxon>Marivirga</taxon>
    </lineage>
</organism>
<dbReference type="Proteomes" id="UP000636010">
    <property type="component" value="Unassembled WGS sequence"/>
</dbReference>
<dbReference type="EC" id="2.1.1.77" evidence="7"/>
<dbReference type="InterPro" id="IPR029063">
    <property type="entry name" value="SAM-dependent_MTases_sf"/>
</dbReference>
<dbReference type="NCBIfam" id="NF001453">
    <property type="entry name" value="PRK00312.1"/>
    <property type="match status" value="1"/>
</dbReference>
<accession>A0ABQ1M4B2</accession>
<evidence type="ECO:0000256" key="5">
    <source>
        <dbReference type="ARBA" id="ARBA00022679"/>
    </source>
</evidence>
<comment type="caution">
    <text evidence="8">The sequence shown here is derived from an EMBL/GenBank/DDBJ whole genome shotgun (WGS) entry which is preliminary data.</text>
</comment>
<feature type="active site" evidence="7">
    <location>
        <position position="58"/>
    </location>
</feature>
<dbReference type="Gene3D" id="3.40.50.150">
    <property type="entry name" value="Vaccinia Virus protein VP39"/>
    <property type="match status" value="1"/>
</dbReference>
<dbReference type="NCBIfam" id="TIGR00080">
    <property type="entry name" value="pimt"/>
    <property type="match status" value="1"/>
</dbReference>